<evidence type="ECO:0000313" key="3">
    <source>
        <dbReference type="Proteomes" id="UP000789739"/>
    </source>
</evidence>
<feature type="compositionally biased region" description="Pro residues" evidence="1">
    <location>
        <begin position="52"/>
        <end position="67"/>
    </location>
</feature>
<name>A0A9N9EJJ7_9GLOM</name>
<proteinExistence type="predicted"/>
<dbReference type="EMBL" id="CAJVPI010006613">
    <property type="protein sequence ID" value="CAG8679514.1"/>
    <property type="molecule type" value="Genomic_DNA"/>
</dbReference>
<feature type="non-terminal residue" evidence="2">
    <location>
        <position position="109"/>
    </location>
</feature>
<gene>
    <name evidence="2" type="ORF">PBRASI_LOCUS11727</name>
</gene>
<feature type="non-terminal residue" evidence="2">
    <location>
        <position position="1"/>
    </location>
</feature>
<evidence type="ECO:0000313" key="2">
    <source>
        <dbReference type="EMBL" id="CAG8679514.1"/>
    </source>
</evidence>
<keyword evidence="3" id="KW-1185">Reference proteome</keyword>
<dbReference type="AlphaFoldDB" id="A0A9N9EJJ7"/>
<accession>A0A9N9EJJ7</accession>
<feature type="region of interest" description="Disordered" evidence="1">
    <location>
        <begin position="52"/>
        <end position="72"/>
    </location>
</feature>
<sequence>LVQFLADYFNVYNGAIPMRNKPIRTVFFLVHPSPTGDEKRIAPDLCISPNEPYVPNPTVPHPGPPPSNSNGKSHARIVVEIANCQSTEFLKSKCKLWMRQDYVRYVLGI</sequence>
<dbReference type="OrthoDB" id="2370325at2759"/>
<organism evidence="2 3">
    <name type="scientific">Paraglomus brasilianum</name>
    <dbReference type="NCBI Taxonomy" id="144538"/>
    <lineage>
        <taxon>Eukaryota</taxon>
        <taxon>Fungi</taxon>
        <taxon>Fungi incertae sedis</taxon>
        <taxon>Mucoromycota</taxon>
        <taxon>Glomeromycotina</taxon>
        <taxon>Glomeromycetes</taxon>
        <taxon>Paraglomerales</taxon>
        <taxon>Paraglomeraceae</taxon>
        <taxon>Paraglomus</taxon>
    </lineage>
</organism>
<protein>
    <submittedName>
        <fullName evidence="2">2583_t:CDS:1</fullName>
    </submittedName>
</protein>
<evidence type="ECO:0000256" key="1">
    <source>
        <dbReference type="SAM" id="MobiDB-lite"/>
    </source>
</evidence>
<comment type="caution">
    <text evidence="2">The sequence shown here is derived from an EMBL/GenBank/DDBJ whole genome shotgun (WGS) entry which is preliminary data.</text>
</comment>
<reference evidence="2" key="1">
    <citation type="submission" date="2021-06" db="EMBL/GenBank/DDBJ databases">
        <authorList>
            <person name="Kallberg Y."/>
            <person name="Tangrot J."/>
            <person name="Rosling A."/>
        </authorList>
    </citation>
    <scope>NUCLEOTIDE SEQUENCE</scope>
    <source>
        <strain evidence="2">BR232B</strain>
    </source>
</reference>
<dbReference type="Proteomes" id="UP000789739">
    <property type="component" value="Unassembled WGS sequence"/>
</dbReference>